<keyword evidence="2" id="KW-0808">Transferase</keyword>
<sequence length="237" mass="24621">MTPVIEAVTDPARLGQVYREILAPSFPDTEIVGREEFVAAGASGHLDVLVASSAPGGDPLGVVVGERHGDGVLVDWLAVSGTTRGGGVGAALIAAGLERWLAGGALLVLGEVERPDLFPAHPEYGDPARRLAFYERLGTTVINLPYFQPPIADGKPRLPGLLLVVLAAADPSPAPRRLTTAEVAAVRDVLTATMGEPEADDGQTVRAFAPLDDPAGPRLLPLSRYGEVPVSDEGSLT</sequence>
<dbReference type="KEGG" id="tdf:H9L22_16210"/>
<dbReference type="RefSeq" id="WP_187720803.1">
    <property type="nucleotide sequence ID" value="NZ_BAABBL010000005.1"/>
</dbReference>
<dbReference type="GO" id="GO:0016747">
    <property type="term" value="F:acyltransferase activity, transferring groups other than amino-acyl groups"/>
    <property type="evidence" value="ECO:0007669"/>
    <property type="project" value="InterPro"/>
</dbReference>
<protein>
    <submittedName>
        <fullName evidence="2">GNAT family N-acetyltransferase</fullName>
    </submittedName>
</protein>
<organism evidence="2 3">
    <name type="scientific">Tessaracoccus defluvii</name>
    <dbReference type="NCBI Taxonomy" id="1285901"/>
    <lineage>
        <taxon>Bacteria</taxon>
        <taxon>Bacillati</taxon>
        <taxon>Actinomycetota</taxon>
        <taxon>Actinomycetes</taxon>
        <taxon>Propionibacteriales</taxon>
        <taxon>Propionibacteriaceae</taxon>
        <taxon>Tessaracoccus</taxon>
    </lineage>
</organism>
<dbReference type="InterPro" id="IPR016181">
    <property type="entry name" value="Acyl_CoA_acyltransferase"/>
</dbReference>
<dbReference type="Proteomes" id="UP000516117">
    <property type="component" value="Chromosome"/>
</dbReference>
<evidence type="ECO:0000313" key="3">
    <source>
        <dbReference type="Proteomes" id="UP000516117"/>
    </source>
</evidence>
<dbReference type="SUPFAM" id="SSF55729">
    <property type="entry name" value="Acyl-CoA N-acyltransferases (Nat)"/>
    <property type="match status" value="1"/>
</dbReference>
<reference evidence="2 3" key="1">
    <citation type="submission" date="2020-08" db="EMBL/GenBank/DDBJ databases">
        <title>Genome sequence of Tessaracoccus defluvii JCM 17540T.</title>
        <authorList>
            <person name="Hyun D.-W."/>
            <person name="Bae J.-W."/>
        </authorList>
    </citation>
    <scope>NUCLEOTIDE SEQUENCE [LARGE SCALE GENOMIC DNA]</scope>
    <source>
        <strain evidence="2 3">JCM 17540</strain>
    </source>
</reference>
<gene>
    <name evidence="2" type="ORF">H9L22_16210</name>
</gene>
<feature type="domain" description="N-acetyltransferase" evidence="1">
    <location>
        <begin position="3"/>
        <end position="168"/>
    </location>
</feature>
<accession>A0A7H0H558</accession>
<dbReference type="AlphaFoldDB" id="A0A7H0H558"/>
<dbReference type="Gene3D" id="3.40.630.30">
    <property type="match status" value="1"/>
</dbReference>
<keyword evidence="3" id="KW-1185">Reference proteome</keyword>
<proteinExistence type="predicted"/>
<dbReference type="EMBL" id="CP060789">
    <property type="protein sequence ID" value="QNP55674.1"/>
    <property type="molecule type" value="Genomic_DNA"/>
</dbReference>
<name>A0A7H0H558_9ACTN</name>
<evidence type="ECO:0000313" key="2">
    <source>
        <dbReference type="EMBL" id="QNP55674.1"/>
    </source>
</evidence>
<dbReference type="InterPro" id="IPR000182">
    <property type="entry name" value="GNAT_dom"/>
</dbReference>
<dbReference type="PROSITE" id="PS51186">
    <property type="entry name" value="GNAT"/>
    <property type="match status" value="1"/>
</dbReference>
<evidence type="ECO:0000259" key="1">
    <source>
        <dbReference type="PROSITE" id="PS51186"/>
    </source>
</evidence>